<evidence type="ECO:0000313" key="5">
    <source>
        <dbReference type="Proteomes" id="UP000293902"/>
    </source>
</evidence>
<dbReference type="GO" id="GO:0006355">
    <property type="term" value="P:regulation of DNA-templated transcription"/>
    <property type="evidence" value="ECO:0007669"/>
    <property type="project" value="InterPro"/>
</dbReference>
<dbReference type="RefSeq" id="WP_111955224.1">
    <property type="nucleotide sequence ID" value="NZ_CP036313.1"/>
</dbReference>
<organism evidence="3 4">
    <name type="scientific">Desulfobacter hydrogenophilus</name>
    <dbReference type="NCBI Taxonomy" id="2291"/>
    <lineage>
        <taxon>Bacteria</taxon>
        <taxon>Pseudomonadati</taxon>
        <taxon>Thermodesulfobacteriota</taxon>
        <taxon>Desulfobacteria</taxon>
        <taxon>Desulfobacterales</taxon>
        <taxon>Desulfobacteraceae</taxon>
        <taxon>Desulfobacter</taxon>
    </lineage>
</organism>
<gene>
    <name evidence="3" type="ORF">DO021_07370</name>
    <name evidence="2" type="ORF">EYB58_03055</name>
</gene>
<reference evidence="3 4" key="1">
    <citation type="submission" date="2018-06" db="EMBL/GenBank/DDBJ databases">
        <title>Complete Genome Sequence of Desulfobacter hydrogenophilus (DSM3380).</title>
        <authorList>
            <person name="Marietou A."/>
            <person name="Schreiber L."/>
            <person name="Marshall I."/>
            <person name="Jorgensen B."/>
        </authorList>
    </citation>
    <scope>NUCLEOTIDE SEQUENCE [LARGE SCALE GENOMIC DNA]</scope>
    <source>
        <strain evidence="3 4">DSM 3380</strain>
    </source>
</reference>
<reference evidence="2 5" key="2">
    <citation type="submission" date="2019-02" db="EMBL/GenBank/DDBJ databases">
        <title>Complete genome sequence of Desulfobacter hydrogenophilus AcRS1.</title>
        <authorList>
            <person name="Marietou A."/>
            <person name="Lund M.B."/>
            <person name="Marshall I.P.G."/>
            <person name="Schreiber L."/>
            <person name="Jorgensen B."/>
        </authorList>
    </citation>
    <scope>NUCLEOTIDE SEQUENCE [LARGE SCALE GENOMIC DNA]</scope>
    <source>
        <strain evidence="2 5">AcRS1</strain>
    </source>
</reference>
<dbReference type="EMBL" id="QLNI01000012">
    <property type="protein sequence ID" value="RAM02645.1"/>
    <property type="molecule type" value="Genomic_DNA"/>
</dbReference>
<dbReference type="Proteomes" id="UP000293902">
    <property type="component" value="Chromosome"/>
</dbReference>
<name>A0A328FI65_9BACT</name>
<keyword evidence="5" id="KW-1185">Reference proteome</keyword>
<evidence type="ECO:0000313" key="2">
    <source>
        <dbReference type="EMBL" id="QBH11994.1"/>
    </source>
</evidence>
<dbReference type="InterPro" id="IPR027373">
    <property type="entry name" value="RHH_dom"/>
</dbReference>
<dbReference type="AlphaFoldDB" id="A0A328FI65"/>
<feature type="domain" description="Ribbon-helix-helix" evidence="1">
    <location>
        <begin position="2"/>
        <end position="47"/>
    </location>
</feature>
<dbReference type="Proteomes" id="UP000248798">
    <property type="component" value="Unassembled WGS sequence"/>
</dbReference>
<dbReference type="Pfam" id="PF13467">
    <property type="entry name" value="RHH_4"/>
    <property type="match status" value="1"/>
</dbReference>
<accession>A0A328FI65</accession>
<sequence length="53" mass="6118">MVKIKKVNTSLRLEKKVLKALKILAIEKETSVQAIIENLIHEYIKKNKGKSEK</sequence>
<protein>
    <submittedName>
        <fullName evidence="3">CopG family transcriptional regulator</fullName>
    </submittedName>
    <submittedName>
        <fullName evidence="2">Ribbon-helix-helix protein, CopG family</fullName>
    </submittedName>
</protein>
<dbReference type="InterPro" id="IPR010985">
    <property type="entry name" value="Ribbon_hlx_hlx"/>
</dbReference>
<proteinExistence type="predicted"/>
<evidence type="ECO:0000313" key="3">
    <source>
        <dbReference type="EMBL" id="RAM02645.1"/>
    </source>
</evidence>
<dbReference type="SUPFAM" id="SSF47598">
    <property type="entry name" value="Ribbon-helix-helix"/>
    <property type="match status" value="1"/>
</dbReference>
<dbReference type="EMBL" id="CP036313">
    <property type="protein sequence ID" value="QBH11994.1"/>
    <property type="molecule type" value="Genomic_DNA"/>
</dbReference>
<evidence type="ECO:0000259" key="1">
    <source>
        <dbReference type="Pfam" id="PF13467"/>
    </source>
</evidence>
<dbReference type="InterPro" id="IPR013321">
    <property type="entry name" value="Arc_rbn_hlx_hlx"/>
</dbReference>
<evidence type="ECO:0000313" key="4">
    <source>
        <dbReference type="Proteomes" id="UP000248798"/>
    </source>
</evidence>
<dbReference type="Gene3D" id="1.10.1220.10">
    <property type="entry name" value="Met repressor-like"/>
    <property type="match status" value="1"/>
</dbReference>